<gene>
    <name evidence="3" type="ORF">M0R45_027903</name>
</gene>
<name>A0AAW1W3Z3_RUBAR</name>
<dbReference type="AlphaFoldDB" id="A0AAW1W3Z3"/>
<dbReference type="PANTHER" id="PTHR31415:SF109">
    <property type="entry name" value="NDR1_HIN1-LIKE PROTEIN 10"/>
    <property type="match status" value="1"/>
</dbReference>
<dbReference type="GO" id="GO:0009506">
    <property type="term" value="C:plasmodesma"/>
    <property type="evidence" value="ECO:0007669"/>
    <property type="project" value="TreeGrafter"/>
</dbReference>
<dbReference type="InterPro" id="IPR044839">
    <property type="entry name" value="NDR1-like"/>
</dbReference>
<evidence type="ECO:0000313" key="3">
    <source>
        <dbReference type="EMBL" id="KAK9919298.1"/>
    </source>
</evidence>
<proteinExistence type="predicted"/>
<keyword evidence="4" id="KW-1185">Reference proteome</keyword>
<dbReference type="Proteomes" id="UP001457282">
    <property type="component" value="Unassembled WGS sequence"/>
</dbReference>
<dbReference type="EMBL" id="JBEDUW010000006">
    <property type="protein sequence ID" value="KAK9919298.1"/>
    <property type="molecule type" value="Genomic_DNA"/>
</dbReference>
<evidence type="ECO:0000313" key="4">
    <source>
        <dbReference type="Proteomes" id="UP001457282"/>
    </source>
</evidence>
<evidence type="ECO:0000256" key="2">
    <source>
        <dbReference type="ARBA" id="ARBA00023136"/>
    </source>
</evidence>
<evidence type="ECO:0008006" key="5">
    <source>
        <dbReference type="Google" id="ProtNLM"/>
    </source>
</evidence>
<comment type="caution">
    <text evidence="3">The sequence shown here is derived from an EMBL/GenBank/DDBJ whole genome shotgun (WGS) entry which is preliminary data.</text>
</comment>
<reference evidence="3 4" key="1">
    <citation type="journal article" date="2023" name="G3 (Bethesda)">
        <title>A chromosome-length genome assembly and annotation of blackberry (Rubus argutus, cv. 'Hillquist').</title>
        <authorList>
            <person name="Bruna T."/>
            <person name="Aryal R."/>
            <person name="Dudchenko O."/>
            <person name="Sargent D.J."/>
            <person name="Mead D."/>
            <person name="Buti M."/>
            <person name="Cavallini A."/>
            <person name="Hytonen T."/>
            <person name="Andres J."/>
            <person name="Pham M."/>
            <person name="Weisz D."/>
            <person name="Mascagni F."/>
            <person name="Usai G."/>
            <person name="Natali L."/>
            <person name="Bassil N."/>
            <person name="Fernandez G.E."/>
            <person name="Lomsadze A."/>
            <person name="Armour M."/>
            <person name="Olukolu B."/>
            <person name="Poorten T."/>
            <person name="Britton C."/>
            <person name="Davik J."/>
            <person name="Ashrafi H."/>
            <person name="Aiden E.L."/>
            <person name="Borodovsky M."/>
            <person name="Worthington M."/>
        </authorList>
    </citation>
    <scope>NUCLEOTIDE SEQUENCE [LARGE SCALE GENOMIC DNA]</scope>
    <source>
        <strain evidence="3">PI 553951</strain>
    </source>
</reference>
<accession>A0AAW1W3Z3</accession>
<protein>
    <recommendedName>
        <fullName evidence="5">Late embryogenesis abundant protein LEA-2 subgroup domain-containing protein</fullName>
    </recommendedName>
</protein>
<keyword evidence="2" id="KW-0472">Membrane</keyword>
<dbReference type="GO" id="GO:0005886">
    <property type="term" value="C:plasma membrane"/>
    <property type="evidence" value="ECO:0007669"/>
    <property type="project" value="TreeGrafter"/>
</dbReference>
<dbReference type="GO" id="GO:0098542">
    <property type="term" value="P:defense response to other organism"/>
    <property type="evidence" value="ECO:0007669"/>
    <property type="project" value="InterPro"/>
</dbReference>
<organism evidence="3 4">
    <name type="scientific">Rubus argutus</name>
    <name type="common">Southern blackberry</name>
    <dbReference type="NCBI Taxonomy" id="59490"/>
    <lineage>
        <taxon>Eukaryota</taxon>
        <taxon>Viridiplantae</taxon>
        <taxon>Streptophyta</taxon>
        <taxon>Embryophyta</taxon>
        <taxon>Tracheophyta</taxon>
        <taxon>Spermatophyta</taxon>
        <taxon>Magnoliopsida</taxon>
        <taxon>eudicotyledons</taxon>
        <taxon>Gunneridae</taxon>
        <taxon>Pentapetalae</taxon>
        <taxon>rosids</taxon>
        <taxon>fabids</taxon>
        <taxon>Rosales</taxon>
        <taxon>Rosaceae</taxon>
        <taxon>Rosoideae</taxon>
        <taxon>Rosoideae incertae sedis</taxon>
        <taxon>Rubus</taxon>
    </lineage>
</organism>
<evidence type="ECO:0000256" key="1">
    <source>
        <dbReference type="ARBA" id="ARBA00004370"/>
    </source>
</evidence>
<dbReference type="PANTHER" id="PTHR31415">
    <property type="entry name" value="OS05G0367900 PROTEIN"/>
    <property type="match status" value="1"/>
</dbReference>
<comment type="subcellular location">
    <subcellularLocation>
        <location evidence="1">Membrane</location>
    </subcellularLocation>
</comment>
<sequence length="160" mass="18737">MDVTDASLTQFNITTTANDTLQYHNIALNITLQNPNDYFRIYYHNTLVVADYRNRRWFAMAIRVADFCQPAKKTTSLNLQLNNYNITDIADAGSPNYYNIVIEVHLRNTYKSKFRPTIHWHWNPLFTCDLTVPLKIKGSQSANMTATKCKPDHAHRYWYN</sequence>